<keyword evidence="3" id="KW-1185">Reference proteome</keyword>
<dbReference type="EMBL" id="JBHFNT010000085">
    <property type="protein sequence ID" value="MFB2835048.1"/>
    <property type="molecule type" value="Genomic_DNA"/>
</dbReference>
<dbReference type="Pfam" id="PF12770">
    <property type="entry name" value="CHAT"/>
    <property type="match status" value="1"/>
</dbReference>
<name>A0ABV4WIY7_9CYAN</name>
<evidence type="ECO:0000313" key="2">
    <source>
        <dbReference type="EMBL" id="MFB2835048.1"/>
    </source>
</evidence>
<dbReference type="SMART" id="SM00028">
    <property type="entry name" value="TPR"/>
    <property type="match status" value="6"/>
</dbReference>
<dbReference type="PANTHER" id="PTHR10098">
    <property type="entry name" value="RAPSYN-RELATED"/>
    <property type="match status" value="1"/>
</dbReference>
<dbReference type="InterPro" id="IPR011990">
    <property type="entry name" value="TPR-like_helical_dom_sf"/>
</dbReference>
<dbReference type="Gene3D" id="1.25.40.10">
    <property type="entry name" value="Tetratricopeptide repeat domain"/>
    <property type="match status" value="3"/>
</dbReference>
<sequence length="877" mass="97615">MKRFLRFFIPVIFGLILSFAIHNVFPAKAQMPVANNSTLTLVQTGKNHYDSGQFSQAILNLQEAAQIYERNGDKIKQAQTLSWLALSYQKLGDWQAATNAIEKSLALLNSTSDKNEQVLAQVLNAKGRLLLATGKAENALETWQKSTILYAKVGDEIGVLGSQINQTEAMQALGLHRHAEKLFAEIEKTLKAQPDSFLKATGLRNLGKVLRLGGSLDESERILGLSLAIAQNLPNSTQAQSETLLSLANTERTLAKRAENLKNIETARKYVQAALEKYEKVGAIATLPLTQIQAKLNQLSLLIETNQTSNLQPLLSQILSQINSLPPSRESIYAAVNLAENWLKLKNESATLVNSPSIETILETAAQKSEKLADKKAQSYVLGTWGKLSEKQQNWAKAKNFTQTALLLAQQISAPDIAYQWQWQLGRLFQSSFNQNAPSKEAISYYTEAFNTLNNLRSDLVSLNPEIQFSFRENIEPVYRELANLLLLSPNPSIDNLIKSRNVMEALQLAEINNFFRDACATAEPVNIDELDRQAAIIYPIILKERLEIIVKLPGRDNLRHYSTNISEVQIDNAVEQLLTSLTKRSTSLSKIKKDSQQIYDWLVKPLVTDLENTANQKSIKTLVFVLDGSLRNIPPAVLYDGKQYLIEKYAVAVTPGLQLINPRPLSRTNLKAIIAGASNAPSFQAEGLSPIDNVSIELATIREQISQSEKLENQNFQQEKIESVINSAPFNLVHIATHGKFSSNPEDTFLLDWNKRIKVKDFDNLLRIKKSNEPNSLDLLILSACETAAGDKRAALGLAGIAIRAGASSTLATLWQINDASTAEFMALFYQQLNNPQISKAEALRNTQIAFLTKYSDTDYDRPYHWAAFTLVGNWL</sequence>
<evidence type="ECO:0000313" key="3">
    <source>
        <dbReference type="Proteomes" id="UP001576780"/>
    </source>
</evidence>
<evidence type="ECO:0000259" key="1">
    <source>
        <dbReference type="Pfam" id="PF12770"/>
    </source>
</evidence>
<reference evidence="2 3" key="1">
    <citation type="submission" date="2024-09" db="EMBL/GenBank/DDBJ databases">
        <title>Floridaenema gen nov. (Aerosakkonemataceae, Aerosakkonematales ord. nov., Cyanobacteria) from benthic tropical and subtropical fresh waters, with the description of four new species.</title>
        <authorList>
            <person name="Moretto J.A."/>
            <person name="Berthold D.E."/>
            <person name="Lefler F.W."/>
            <person name="Huang I.-S."/>
            <person name="Laughinghouse H. IV."/>
        </authorList>
    </citation>
    <scope>NUCLEOTIDE SEQUENCE [LARGE SCALE GENOMIC DNA]</scope>
    <source>
        <strain evidence="2 3">BLCC-F167</strain>
    </source>
</reference>
<protein>
    <submittedName>
        <fullName evidence="2">CHAT domain-containing protein</fullName>
    </submittedName>
</protein>
<dbReference type="InterPro" id="IPR024983">
    <property type="entry name" value="CHAT_dom"/>
</dbReference>
<dbReference type="Proteomes" id="UP001576780">
    <property type="component" value="Unassembled WGS sequence"/>
</dbReference>
<feature type="domain" description="CHAT" evidence="1">
    <location>
        <begin position="594"/>
        <end position="875"/>
    </location>
</feature>
<dbReference type="InterPro" id="IPR019734">
    <property type="entry name" value="TPR_rpt"/>
</dbReference>
<gene>
    <name evidence="2" type="ORF">ACE1CA_10995</name>
</gene>
<accession>A0ABV4WIY7</accession>
<comment type="caution">
    <text evidence="2">The sequence shown here is derived from an EMBL/GenBank/DDBJ whole genome shotgun (WGS) entry which is preliminary data.</text>
</comment>
<dbReference type="SUPFAM" id="SSF48452">
    <property type="entry name" value="TPR-like"/>
    <property type="match status" value="1"/>
</dbReference>
<dbReference type="RefSeq" id="WP_413277473.1">
    <property type="nucleotide sequence ID" value="NZ_JBHFNT010000085.1"/>
</dbReference>
<dbReference type="PANTHER" id="PTHR10098:SF112">
    <property type="entry name" value="SLR0380 PROTEIN"/>
    <property type="match status" value="1"/>
</dbReference>
<organism evidence="2 3">
    <name type="scientific">Floridaenema evergladense BLCC-F167</name>
    <dbReference type="NCBI Taxonomy" id="3153639"/>
    <lineage>
        <taxon>Bacteria</taxon>
        <taxon>Bacillati</taxon>
        <taxon>Cyanobacteriota</taxon>
        <taxon>Cyanophyceae</taxon>
        <taxon>Oscillatoriophycideae</taxon>
        <taxon>Aerosakkonematales</taxon>
        <taxon>Aerosakkonemataceae</taxon>
        <taxon>Floridanema</taxon>
        <taxon>Floridanema evergladense</taxon>
    </lineage>
</organism>
<proteinExistence type="predicted"/>